<dbReference type="GO" id="GO:0016787">
    <property type="term" value="F:hydrolase activity"/>
    <property type="evidence" value="ECO:0007669"/>
    <property type="project" value="UniProtKB-KW"/>
</dbReference>
<accession>A0ABM9N3D6</accession>
<evidence type="ECO:0000256" key="13">
    <source>
        <dbReference type="HAMAP-Rule" id="MF_01451"/>
    </source>
</evidence>
<dbReference type="EMBL" id="CAWVOH010000001">
    <property type="protein sequence ID" value="CAK8053652.1"/>
    <property type="molecule type" value="Genomic_DNA"/>
</dbReference>
<dbReference type="Gene3D" id="1.10.486.10">
    <property type="entry name" value="PCRA, domain 4"/>
    <property type="match status" value="1"/>
</dbReference>
<keyword evidence="3 13" id="KW-0227">DNA damage</keyword>
<evidence type="ECO:0000256" key="7">
    <source>
        <dbReference type="ARBA" id="ARBA00022840"/>
    </source>
</evidence>
<dbReference type="InterPro" id="IPR011604">
    <property type="entry name" value="PDDEXK-like_dom_sf"/>
</dbReference>
<comment type="caution">
    <text evidence="17">The sequence shown here is derived from an EMBL/GenBank/DDBJ whole genome shotgun (WGS) entry which is preliminary data.</text>
</comment>
<evidence type="ECO:0000256" key="8">
    <source>
        <dbReference type="ARBA" id="ARBA00023125"/>
    </source>
</evidence>
<dbReference type="NCBIfam" id="TIGR02785">
    <property type="entry name" value="addA_Gpos"/>
    <property type="match status" value="1"/>
</dbReference>
<feature type="domain" description="UvrD-like helicase C-terminal" evidence="16">
    <location>
        <begin position="498"/>
        <end position="778"/>
    </location>
</feature>
<evidence type="ECO:0000256" key="12">
    <source>
        <dbReference type="ARBA" id="ARBA00048988"/>
    </source>
</evidence>
<dbReference type="PANTHER" id="PTHR11070">
    <property type="entry name" value="UVRD / RECB / PCRA DNA HELICASE FAMILY MEMBER"/>
    <property type="match status" value="1"/>
</dbReference>
<reference evidence="17 18" key="1">
    <citation type="submission" date="2024-01" db="EMBL/GenBank/DDBJ databases">
        <authorList>
            <person name="Botero Cardona J."/>
        </authorList>
    </citation>
    <scope>NUCLEOTIDE SEQUENCE [LARGE SCALE GENOMIC DNA]</scope>
    <source>
        <strain evidence="17 18">LMG 33000</strain>
    </source>
</reference>
<name>A0ABM9N3D6_9LACO</name>
<keyword evidence="6 13" id="KW-0269">Exonuclease</keyword>
<evidence type="ECO:0000256" key="11">
    <source>
        <dbReference type="ARBA" id="ARBA00034617"/>
    </source>
</evidence>
<comment type="function">
    <text evidence="13">The heterodimer acts as both an ATP-dependent DNA helicase and an ATP-dependent, dual-direction single-stranded exonuclease. Recognizes the chi site generating a DNA molecule suitable for the initiation of homologous recombination. The AddA nuclease domain is required for chi fragment generation; this subunit has the helicase and 3' -&gt; 5' nuclease activities.</text>
</comment>
<evidence type="ECO:0000313" key="17">
    <source>
        <dbReference type="EMBL" id="CAK8053652.1"/>
    </source>
</evidence>
<evidence type="ECO:0000256" key="5">
    <source>
        <dbReference type="ARBA" id="ARBA00022806"/>
    </source>
</evidence>
<dbReference type="SUPFAM" id="SSF52980">
    <property type="entry name" value="Restriction endonuclease-like"/>
    <property type="match status" value="1"/>
</dbReference>
<evidence type="ECO:0000256" key="14">
    <source>
        <dbReference type="PROSITE-ProRule" id="PRU00560"/>
    </source>
</evidence>
<dbReference type="InterPro" id="IPR014152">
    <property type="entry name" value="AddA"/>
</dbReference>
<dbReference type="InterPro" id="IPR000212">
    <property type="entry name" value="DNA_helicase_UvrD/REP"/>
</dbReference>
<proteinExistence type="inferred from homology"/>
<comment type="catalytic activity">
    <reaction evidence="12 13">
        <text>ATP + H2O = ADP + phosphate + H(+)</text>
        <dbReference type="Rhea" id="RHEA:13065"/>
        <dbReference type="ChEBI" id="CHEBI:15377"/>
        <dbReference type="ChEBI" id="CHEBI:15378"/>
        <dbReference type="ChEBI" id="CHEBI:30616"/>
        <dbReference type="ChEBI" id="CHEBI:43474"/>
        <dbReference type="ChEBI" id="CHEBI:456216"/>
        <dbReference type="EC" id="5.6.2.4"/>
    </reaction>
</comment>
<dbReference type="GO" id="GO:0003678">
    <property type="term" value="F:DNA helicase activity"/>
    <property type="evidence" value="ECO:0007669"/>
    <property type="project" value="UniProtKB-EC"/>
</dbReference>
<protein>
    <recommendedName>
        <fullName evidence="13">ATP-dependent helicase/nuclease subunit A</fullName>
        <ecNumber evidence="13">3.1.-.-</ecNumber>
        <ecNumber evidence="13">5.6.2.4</ecNumber>
    </recommendedName>
    <alternativeName>
        <fullName evidence="13">ATP-dependent helicase/nuclease AddA</fullName>
    </alternativeName>
    <alternativeName>
        <fullName evidence="13">DNA 3'-5' helicase AddA</fullName>
    </alternativeName>
</protein>
<evidence type="ECO:0000256" key="10">
    <source>
        <dbReference type="ARBA" id="ARBA00023235"/>
    </source>
</evidence>
<sequence>MARNFTPEQDRAIHASGHNILVAASAGSGKTTVLIERLIQKILAGDSIDQFLIVTFTNAAAAEMKERLEKALQAQIADAQPEQRQHLYQQLSLLPVAQISTIDAFALNLIEQYYYKIGLDPAFRLLSDTAEREMLRQDVLNELMGEYYATDHPDHDAFMALLANFADPNHDDGLKDKILRLADFASARPNGETWLKNLAAEQVTSGDLTGTPLFKKEIWPDFRAEIARVLNEIDALLPAVADVEELPKAAEALAEMQTYLWDLQAASDQSWDELQALFLKWPKLSIDRNTKKIKENPDLVLLLDEVRRIKQTYFDSKADLKNMADQYFSLNQEQWALVNKASQSLVKSLTDLTVAFQEAFTARKRQDNLLDFPDLEVLSREILADEETRKIIVQQFKEVLIDEYQDINLLQESLLNELSNGHNLYMVGDVKQSIYGFRQADPSLFSGKYHRYGQADNDDELIELADNFRSQANVAKLTNLIFTQIMDEKLGDVAYQDQARLVARAAYPDSLPAVFKLDLLESKKSSAEDDEGIDWEKRDAQYTRLVQRIRKLRAEGQVDAGAEGMRPVRYSDIAILTRSKGGYIDMVRLFHDADIPVQVDGVGDYFQTMEIYLMMDLLKIIDNPHQDIPLAAVLRSPMFGYGENELAKIRLADKDQDFWTALQAYAKGDEKTQDFLANYAKWAVLARQNDLVALIRAIYADTAWVDYTASLAGGAQRSANLEALYQYAASYQENVHAGLYRFIRYVEELQKSGGEIGEVSQESEEEAVRIMTIHASKGLEFPIVFLPEFEKSFNTSDTSGALLLQKDAGIGIDYLEPKSQVRLPSLAKLVVKAAIKKQSWSEEMRLLYVALTRAKQQLYVLATVKVNDDGLDSHLEELWRSARQTSEQFFSSNLRLKARSYLDWLIMSLARTNNQELIAWFGEVEQPRLLGAQSPQDAEVEFFDIAESDIQPIVARINADQSSSASAEQGKTINWLDVEKSLTYTYPNQVATQTPAYQSVSEIKRLFEDPDRAQMPSLEIGEDGRMKSEEILPLEKMALPEFLTDGSHKPSQSAVGTATHLILQLVDFAHFYTLRELEELRDELVAQERIIPAVAQLINLDDILNFLNSDFGQELARHQNSLQREATFAMLIPANQIYAKLDDKQPVLIHGIIDGYFLDPSKKELTLFDYKTDYIRRNHLSEDLKKLKHRYQGQIALYKQALSQEYPDYHFKAVRLVALSVGQLVNMD</sequence>
<keyword evidence="18" id="KW-1185">Reference proteome</keyword>
<dbReference type="InterPro" id="IPR014017">
    <property type="entry name" value="DNA_helicase_UvrD-like_C"/>
</dbReference>
<dbReference type="PROSITE" id="PS51198">
    <property type="entry name" value="UVRD_HELICASE_ATP_BIND"/>
    <property type="match status" value="1"/>
</dbReference>
<organism evidence="17 18">
    <name type="scientific">Eupransor demetentiae</name>
    <dbReference type="NCBI Taxonomy" id="3109584"/>
    <lineage>
        <taxon>Bacteria</taxon>
        <taxon>Bacillati</taxon>
        <taxon>Bacillota</taxon>
        <taxon>Bacilli</taxon>
        <taxon>Lactobacillales</taxon>
        <taxon>Lactobacillaceae</taxon>
        <taxon>Eupransor</taxon>
    </lineage>
</organism>
<dbReference type="HAMAP" id="MF_01451">
    <property type="entry name" value="AddA"/>
    <property type="match status" value="1"/>
</dbReference>
<feature type="binding site" evidence="14">
    <location>
        <begin position="24"/>
        <end position="31"/>
    </location>
    <ligand>
        <name>ATP</name>
        <dbReference type="ChEBI" id="CHEBI:30616"/>
    </ligand>
</feature>
<dbReference type="Gene3D" id="3.40.50.300">
    <property type="entry name" value="P-loop containing nucleotide triphosphate hydrolases"/>
    <property type="match status" value="4"/>
</dbReference>
<evidence type="ECO:0000256" key="6">
    <source>
        <dbReference type="ARBA" id="ARBA00022839"/>
    </source>
</evidence>
<evidence type="ECO:0000256" key="2">
    <source>
        <dbReference type="ARBA" id="ARBA00022741"/>
    </source>
</evidence>
<dbReference type="RefSeq" id="WP_349641210.1">
    <property type="nucleotide sequence ID" value="NZ_CAWVOH010000001.1"/>
</dbReference>
<keyword evidence="10 13" id="KW-0413">Isomerase</keyword>
<keyword evidence="7 13" id="KW-0067">ATP-binding</keyword>
<comment type="similarity">
    <text evidence="13">Belongs to the helicase family. AddA subfamily.</text>
</comment>
<keyword evidence="8 13" id="KW-0238">DNA-binding</keyword>
<evidence type="ECO:0000256" key="9">
    <source>
        <dbReference type="ARBA" id="ARBA00023204"/>
    </source>
</evidence>
<dbReference type="PROSITE" id="PS51217">
    <property type="entry name" value="UVRD_HELICASE_CTER"/>
    <property type="match status" value="1"/>
</dbReference>
<feature type="domain" description="UvrD-like helicase ATP-binding" evidence="15">
    <location>
        <begin position="3"/>
        <end position="471"/>
    </location>
</feature>
<keyword evidence="5 13" id="KW-0347">Helicase</keyword>
<comment type="catalytic activity">
    <reaction evidence="11 13">
        <text>Couples ATP hydrolysis with the unwinding of duplex DNA by translocating in the 3'-5' direction.</text>
        <dbReference type="EC" id="5.6.2.4"/>
    </reaction>
</comment>
<dbReference type="InterPro" id="IPR011335">
    <property type="entry name" value="Restrct_endonuc-II-like"/>
</dbReference>
<evidence type="ECO:0000313" key="18">
    <source>
        <dbReference type="Proteomes" id="UP001314241"/>
    </source>
</evidence>
<evidence type="ECO:0000256" key="3">
    <source>
        <dbReference type="ARBA" id="ARBA00022763"/>
    </source>
</evidence>
<evidence type="ECO:0000259" key="16">
    <source>
        <dbReference type="PROSITE" id="PS51217"/>
    </source>
</evidence>
<evidence type="ECO:0000259" key="15">
    <source>
        <dbReference type="PROSITE" id="PS51198"/>
    </source>
</evidence>
<dbReference type="PANTHER" id="PTHR11070:SF48">
    <property type="entry name" value="ATP-DEPENDENT HELICASE_NUCLEASE SUBUNIT A"/>
    <property type="match status" value="1"/>
</dbReference>
<dbReference type="Pfam" id="PF00580">
    <property type="entry name" value="UvrD-helicase"/>
    <property type="match status" value="1"/>
</dbReference>
<gene>
    <name evidence="13" type="primary">addA</name>
    <name evidence="17" type="ORF">R54876_GBNLAHCA_00209</name>
</gene>
<dbReference type="Pfam" id="PF13361">
    <property type="entry name" value="UvrD_C"/>
    <property type="match status" value="1"/>
</dbReference>
<keyword evidence="9 13" id="KW-0234">DNA repair</keyword>
<keyword evidence="2 13" id="KW-0547">Nucleotide-binding</keyword>
<dbReference type="EC" id="3.1.-.-" evidence="13"/>
<dbReference type="InterPro" id="IPR014016">
    <property type="entry name" value="UvrD-like_ATP-bd"/>
</dbReference>
<comment type="subunit">
    <text evidence="13">Heterodimer of AddA and AddB/RexB.</text>
</comment>
<keyword evidence="1 13" id="KW-0540">Nuclease</keyword>
<comment type="cofactor">
    <cofactor evidence="13">
        <name>Mg(2+)</name>
        <dbReference type="ChEBI" id="CHEBI:18420"/>
    </cofactor>
</comment>
<keyword evidence="4 13" id="KW-0378">Hydrolase</keyword>
<dbReference type="Proteomes" id="UP001314241">
    <property type="component" value="Unassembled WGS sequence"/>
</dbReference>
<evidence type="ECO:0000256" key="1">
    <source>
        <dbReference type="ARBA" id="ARBA00022722"/>
    </source>
</evidence>
<dbReference type="InterPro" id="IPR027417">
    <property type="entry name" value="P-loop_NTPase"/>
</dbReference>
<dbReference type="Gene3D" id="3.90.320.10">
    <property type="match status" value="1"/>
</dbReference>
<dbReference type="EC" id="5.6.2.4" evidence="13"/>
<evidence type="ECO:0000256" key="4">
    <source>
        <dbReference type="ARBA" id="ARBA00022801"/>
    </source>
</evidence>
<dbReference type="SUPFAM" id="SSF52540">
    <property type="entry name" value="P-loop containing nucleoside triphosphate hydrolases"/>
    <property type="match status" value="1"/>
</dbReference>